<feature type="region of interest" description="Disordered" evidence="7">
    <location>
        <begin position="636"/>
        <end position="661"/>
    </location>
</feature>
<dbReference type="GO" id="GO:0006260">
    <property type="term" value="P:DNA replication"/>
    <property type="evidence" value="ECO:0007669"/>
    <property type="project" value="UniProtKB-KW"/>
</dbReference>
<keyword evidence="4" id="KW-0540">Nuclease</keyword>
<keyword evidence="10" id="KW-1185">Reference proteome</keyword>
<dbReference type="InterPro" id="IPR008766">
    <property type="entry name" value="Replication_gene_A-like"/>
</dbReference>
<evidence type="ECO:0000256" key="2">
    <source>
        <dbReference type="ARBA" id="ARBA00009260"/>
    </source>
</evidence>
<evidence type="ECO:0000256" key="4">
    <source>
        <dbReference type="ARBA" id="ARBA00022722"/>
    </source>
</evidence>
<evidence type="ECO:0000256" key="1">
    <source>
        <dbReference type="ARBA" id="ARBA00003293"/>
    </source>
</evidence>
<sequence length="661" mass="75221">MTSAIEQTRAFGAPGKPGPRDQLKISEMSCVQMRDVLYFERYPAYAEQLAKAFLVVARRDGNAAGNQYLARVCKRLHVGPFRVTHDDEGICNHAEAQAMAIKRQHDEQVGAANRNGGSELDAAEAALALGLERVEKHEIDPPDGKLPIRVQLARLEDAKWWRRKLRVLAGRRLEQLERELGNVHHRAGIYCSNTTVARRASQKLRNHAMLDAIEAINQHGQNYTLAELSELGLANPDNRRAELMLRIRETEAEARRLGHVGVFYTLTCPSRFHPIRAKSCTRNPNYEHNTPRDGQHYLTGVWARIRAALAREGIGIYGVRVAEPHHDGTPHWHMLMWAHADHVERVNEVMAEYALADTPDEPGAQKNRFQAKFIDYSRGTAAGYVAKYVSKNINGQQFVDLDEYGREMASSAPRVEAWAAVWGIRQFQFVGLPSVTVWREVRRMTEQQAEQLAAWEAATNPGRSIIEFMNKVRTACNAGAWDQFLRLMGGPLTPRKDQPIKPWREWRMDTSRELQADEAPFARGGYGERVEITYGLLVKGAEYLTRFYSWTMRQKSRNSAYDFSQKGSYGGGAADDPWTCVNNCTPDVTPRAADPHTDALQAKRYREWINSTEYRAEQELAQIEHEETQQALADLERRHRESIQPPPAWQRTPEYLPPELR</sequence>
<proteinExistence type="inferred from homology"/>
<evidence type="ECO:0000313" key="10">
    <source>
        <dbReference type="Proteomes" id="UP000244934"/>
    </source>
</evidence>
<keyword evidence="3" id="KW-0235">DNA replication</keyword>
<dbReference type="OrthoDB" id="5568266at2"/>
<dbReference type="Pfam" id="PF05840">
    <property type="entry name" value="Phage_GPA"/>
    <property type="match status" value="1"/>
</dbReference>
<comment type="similarity">
    <text evidence="2">Belongs to the phage GPA family.</text>
</comment>
<evidence type="ECO:0000256" key="7">
    <source>
        <dbReference type="SAM" id="MobiDB-lite"/>
    </source>
</evidence>
<comment type="function">
    <text evidence="1">Possible endonuclease which induces a single-strand cut and initiates DNA replication.</text>
</comment>
<dbReference type="GO" id="GO:0016787">
    <property type="term" value="F:hydrolase activity"/>
    <property type="evidence" value="ECO:0007669"/>
    <property type="project" value="UniProtKB-KW"/>
</dbReference>
<feature type="domain" description="Replication gene A protein-like" evidence="8">
    <location>
        <begin position="145"/>
        <end position="396"/>
    </location>
</feature>
<reference evidence="10" key="1">
    <citation type="submission" date="2018-03" db="EMBL/GenBank/DDBJ databases">
        <authorList>
            <person name="Navarro De La Torre S."/>
        </authorList>
    </citation>
    <scope>NUCLEOTIDE SEQUENCE [LARGE SCALE GENOMIC DNA]</scope>
    <source>
        <strain evidence="10">EAod3</strain>
    </source>
</reference>
<evidence type="ECO:0000313" key="9">
    <source>
        <dbReference type="EMBL" id="SPJ35224.1"/>
    </source>
</evidence>
<name>A0A2R8CR00_9GAMM</name>
<keyword evidence="6" id="KW-0378">Hydrolase</keyword>
<evidence type="ECO:0000256" key="3">
    <source>
        <dbReference type="ARBA" id="ARBA00022705"/>
    </source>
</evidence>
<dbReference type="GO" id="GO:0004519">
    <property type="term" value="F:endonuclease activity"/>
    <property type="evidence" value="ECO:0007669"/>
    <property type="project" value="UniProtKB-KW"/>
</dbReference>
<dbReference type="EMBL" id="ONZI01000005">
    <property type="protein sequence ID" value="SPJ35224.1"/>
    <property type="molecule type" value="Genomic_DNA"/>
</dbReference>
<accession>A0A2R8CR00</accession>
<dbReference type="Proteomes" id="UP000244934">
    <property type="component" value="Unassembled WGS sequence"/>
</dbReference>
<evidence type="ECO:0000256" key="6">
    <source>
        <dbReference type="ARBA" id="ARBA00022801"/>
    </source>
</evidence>
<protein>
    <recommendedName>
        <fullName evidence="8">Replication gene A protein-like domain-containing protein</fullName>
    </recommendedName>
</protein>
<evidence type="ECO:0000259" key="8">
    <source>
        <dbReference type="Pfam" id="PF05840"/>
    </source>
</evidence>
<evidence type="ECO:0000256" key="5">
    <source>
        <dbReference type="ARBA" id="ARBA00022759"/>
    </source>
</evidence>
<organism evidence="9 10">
    <name type="scientific">Kushneria phyllosphaerae</name>
    <dbReference type="NCBI Taxonomy" id="2100822"/>
    <lineage>
        <taxon>Bacteria</taxon>
        <taxon>Pseudomonadati</taxon>
        <taxon>Pseudomonadota</taxon>
        <taxon>Gammaproteobacteria</taxon>
        <taxon>Oceanospirillales</taxon>
        <taxon>Halomonadaceae</taxon>
        <taxon>Kushneria</taxon>
    </lineage>
</organism>
<gene>
    <name evidence="9" type="ORF">KSP9073_03282</name>
</gene>
<dbReference type="AlphaFoldDB" id="A0A2R8CR00"/>
<dbReference type="RefSeq" id="WP_108844027.1">
    <property type="nucleotide sequence ID" value="NZ_ONZI01000005.1"/>
</dbReference>
<keyword evidence="5" id="KW-0255">Endonuclease</keyword>